<evidence type="ECO:0000313" key="3">
    <source>
        <dbReference type="EMBL" id="KAK9517978.1"/>
    </source>
</evidence>
<comment type="caution">
    <text evidence="3">The sequence shown here is derived from an EMBL/GenBank/DDBJ whole genome shotgun (WGS) entry which is preliminary data.</text>
</comment>
<feature type="region of interest" description="Disordered" evidence="2">
    <location>
        <begin position="88"/>
        <end position="107"/>
    </location>
</feature>
<keyword evidence="4" id="KW-1185">Reference proteome</keyword>
<comment type="similarity">
    <text evidence="1">Belongs to the FAM53 family.</text>
</comment>
<gene>
    <name evidence="3" type="ORF">VZT92_023307</name>
</gene>
<accession>A0AAW1E664</accession>
<reference evidence="3 4" key="1">
    <citation type="journal article" date="2024" name="Genome Biol. Evol.">
        <title>Chromosome-level genome assembly of the viviparous eelpout Zoarces viviparus.</title>
        <authorList>
            <person name="Fuhrmann N."/>
            <person name="Brasseur M.V."/>
            <person name="Bakowski C.E."/>
            <person name="Podsiadlowski L."/>
            <person name="Prost S."/>
            <person name="Krehenwinkel H."/>
            <person name="Mayer C."/>
        </authorList>
    </citation>
    <scope>NUCLEOTIDE SEQUENCE [LARGE SCALE GENOMIC DNA]</scope>
    <source>
        <strain evidence="3">NO-MEL_2022_Ind0_liver</strain>
    </source>
</reference>
<evidence type="ECO:0000313" key="4">
    <source>
        <dbReference type="Proteomes" id="UP001488805"/>
    </source>
</evidence>
<dbReference type="PANTHER" id="PTHR28567">
    <property type="entry name" value="PROTEIN FAM53A-LIKE ISOFORM X1"/>
    <property type="match status" value="1"/>
</dbReference>
<proteinExistence type="inferred from homology"/>
<organism evidence="3 4">
    <name type="scientific">Zoarces viviparus</name>
    <name type="common">Viviparous eelpout</name>
    <name type="synonym">Blennius viviparus</name>
    <dbReference type="NCBI Taxonomy" id="48416"/>
    <lineage>
        <taxon>Eukaryota</taxon>
        <taxon>Metazoa</taxon>
        <taxon>Chordata</taxon>
        <taxon>Craniata</taxon>
        <taxon>Vertebrata</taxon>
        <taxon>Euteleostomi</taxon>
        <taxon>Actinopterygii</taxon>
        <taxon>Neopterygii</taxon>
        <taxon>Teleostei</taxon>
        <taxon>Neoteleostei</taxon>
        <taxon>Acanthomorphata</taxon>
        <taxon>Eupercaria</taxon>
        <taxon>Perciformes</taxon>
        <taxon>Cottioidei</taxon>
        <taxon>Zoarcales</taxon>
        <taxon>Zoarcidae</taxon>
        <taxon>Zoarcinae</taxon>
        <taxon>Zoarces</taxon>
    </lineage>
</organism>
<evidence type="ECO:0000256" key="1">
    <source>
        <dbReference type="ARBA" id="ARBA00010984"/>
    </source>
</evidence>
<evidence type="ECO:0000256" key="2">
    <source>
        <dbReference type="SAM" id="MobiDB-lite"/>
    </source>
</evidence>
<dbReference type="AlphaFoldDB" id="A0AAW1E664"/>
<sequence length="169" mass="18223">MVTLITEQLRKQSLEEPYYKAFSFNVSLPAVGSSPTVSWSACRSSQEISSATHPLAKPNLLGDSCGLDPPWCPSHSGEPVQRPEVSFTNQVFQSSPPPPPPKRHCRSLSVPEDLSRCRTDMAATAATMTTLLVITAMGVATTTTRAIQAMGKLQDVEATRVATSHTDHT</sequence>
<dbReference type="InterPro" id="IPR029356">
    <property type="entry name" value="FAM53"/>
</dbReference>
<dbReference type="Proteomes" id="UP001488805">
    <property type="component" value="Unassembled WGS sequence"/>
</dbReference>
<dbReference type="Pfam" id="PF15242">
    <property type="entry name" value="FAM53"/>
    <property type="match status" value="1"/>
</dbReference>
<dbReference type="PANTHER" id="PTHR28567:SF4">
    <property type="entry name" value="PROTEIN FAM53C"/>
    <property type="match status" value="1"/>
</dbReference>
<name>A0AAW1E664_ZOAVI</name>
<protein>
    <submittedName>
        <fullName evidence="3">Uncharacterized protein</fullName>
    </submittedName>
</protein>
<dbReference type="EMBL" id="JBCEZU010000538">
    <property type="protein sequence ID" value="KAK9517978.1"/>
    <property type="molecule type" value="Genomic_DNA"/>
</dbReference>
<dbReference type="GO" id="GO:0005634">
    <property type="term" value="C:nucleus"/>
    <property type="evidence" value="ECO:0007669"/>
    <property type="project" value="TreeGrafter"/>
</dbReference>
<dbReference type="GO" id="GO:0006606">
    <property type="term" value="P:protein import into nucleus"/>
    <property type="evidence" value="ECO:0007669"/>
    <property type="project" value="TreeGrafter"/>
</dbReference>